<evidence type="ECO:0000313" key="2">
    <source>
        <dbReference type="EMBL" id="MFF4523455.1"/>
    </source>
</evidence>
<dbReference type="EMBL" id="JBIAWJ010000009">
    <property type="protein sequence ID" value="MFF4523455.1"/>
    <property type="molecule type" value="Genomic_DNA"/>
</dbReference>
<gene>
    <name evidence="2" type="ORF">ACFY1D_18835</name>
</gene>
<organism evidence="2 3">
    <name type="scientific">Streptomyces bluensis</name>
    <dbReference type="NCBI Taxonomy" id="33897"/>
    <lineage>
        <taxon>Bacteria</taxon>
        <taxon>Bacillati</taxon>
        <taxon>Actinomycetota</taxon>
        <taxon>Actinomycetes</taxon>
        <taxon>Kitasatosporales</taxon>
        <taxon>Streptomycetaceae</taxon>
        <taxon>Streptomyces</taxon>
    </lineage>
</organism>
<dbReference type="Gene3D" id="2.60.120.860">
    <property type="match status" value="1"/>
</dbReference>
<dbReference type="RefSeq" id="WP_387887829.1">
    <property type="nucleotide sequence ID" value="NZ_JBIAWJ010000009.1"/>
</dbReference>
<protein>
    <recommendedName>
        <fullName evidence="1">Siphovirus-type tail component C-terminal domain-containing protein</fullName>
    </recommendedName>
</protein>
<dbReference type="Proteomes" id="UP001602058">
    <property type="component" value="Unassembled WGS sequence"/>
</dbReference>
<reference evidence="2 3" key="1">
    <citation type="submission" date="2024-10" db="EMBL/GenBank/DDBJ databases">
        <title>The Natural Products Discovery Center: Release of the First 8490 Sequenced Strains for Exploring Actinobacteria Biosynthetic Diversity.</title>
        <authorList>
            <person name="Kalkreuter E."/>
            <person name="Kautsar S.A."/>
            <person name="Yang D."/>
            <person name="Bader C.D."/>
            <person name="Teijaro C.N."/>
            <person name="Fluegel L."/>
            <person name="Davis C.M."/>
            <person name="Simpson J.R."/>
            <person name="Lauterbach L."/>
            <person name="Steele A.D."/>
            <person name="Gui C."/>
            <person name="Meng S."/>
            <person name="Li G."/>
            <person name="Viehrig K."/>
            <person name="Ye F."/>
            <person name="Su P."/>
            <person name="Kiefer A.F."/>
            <person name="Nichols A."/>
            <person name="Cepeda A.J."/>
            <person name="Yan W."/>
            <person name="Fan B."/>
            <person name="Jiang Y."/>
            <person name="Adhikari A."/>
            <person name="Zheng C.-J."/>
            <person name="Schuster L."/>
            <person name="Cowan T.M."/>
            <person name="Smanski M.J."/>
            <person name="Chevrette M.G."/>
            <person name="De Carvalho L.P.S."/>
            <person name="Shen B."/>
        </authorList>
    </citation>
    <scope>NUCLEOTIDE SEQUENCE [LARGE SCALE GENOMIC DNA]</scope>
    <source>
        <strain evidence="2 3">NPDC001390</strain>
    </source>
</reference>
<evidence type="ECO:0000259" key="1">
    <source>
        <dbReference type="Pfam" id="PF22768"/>
    </source>
</evidence>
<sequence>MPVTAMGAAGSLVTRPGHVQYGDLLLGPGTPYRWRTLTGWEDLPALDSGTVQRADAHGAFPGLLLAQTRTIGVDGLVVRAPRAQIGEVVGQLAAATAPRVDEIPLVAWLDERGPLLTYARAVRRSVPTTTGYRLGTIVGGAIEWVATDPRRYALAEQSTTATLPVSEDGLSWESAEVEVLPTSQRTGVGELWRWWSDGDPVITGNGVGPVSVRPLAEFAELVWAAAGSNYGWTVAPGQTVTFASQVAAAQGATTTLRWWNAAGQHLADQASEPGAASLTGTAPAGAATVQPVVTFPAALAAPVPVGTSSLRISTTAGVLAWPLNFGTPGSTGRLSVVNTGSAETHPVVEFRGPVTAPSLTNITTGDVLEYDLPLAAGDVLVVDTLAGTVTLNNTASRLYTASSRSVPEQTFTLPPGTTPLMFRAAPGSNDPAASVVVRYRTAYW</sequence>
<comment type="caution">
    <text evidence="2">The sequence shown here is derived from an EMBL/GenBank/DDBJ whole genome shotgun (WGS) entry which is preliminary data.</text>
</comment>
<name>A0ABW6UJ48_9ACTN</name>
<dbReference type="Pfam" id="PF22768">
    <property type="entry name" value="SPP1_Dit"/>
    <property type="match status" value="1"/>
</dbReference>
<dbReference type="InterPro" id="IPR054738">
    <property type="entry name" value="Siphovirus-type_tail_C"/>
</dbReference>
<keyword evidence="3" id="KW-1185">Reference proteome</keyword>
<feature type="domain" description="Siphovirus-type tail component C-terminal" evidence="1">
    <location>
        <begin position="339"/>
        <end position="443"/>
    </location>
</feature>
<evidence type="ECO:0000313" key="3">
    <source>
        <dbReference type="Proteomes" id="UP001602058"/>
    </source>
</evidence>
<accession>A0ABW6UJ48</accession>
<proteinExistence type="predicted"/>